<feature type="compositionally biased region" description="Polar residues" evidence="1">
    <location>
        <begin position="472"/>
        <end position="488"/>
    </location>
</feature>
<proteinExistence type="predicted"/>
<feature type="region of interest" description="Disordered" evidence="1">
    <location>
        <begin position="925"/>
        <end position="949"/>
    </location>
</feature>
<name>A0A0G4IC62_9ALVE</name>
<evidence type="ECO:0000256" key="1">
    <source>
        <dbReference type="SAM" id="MobiDB-lite"/>
    </source>
</evidence>
<evidence type="ECO:0000256" key="2">
    <source>
        <dbReference type="SAM" id="Phobius"/>
    </source>
</evidence>
<feature type="compositionally biased region" description="Polar residues" evidence="1">
    <location>
        <begin position="940"/>
        <end position="949"/>
    </location>
</feature>
<dbReference type="VEuPathDB" id="CryptoDB:Cvel_13025"/>
<feature type="region of interest" description="Disordered" evidence="1">
    <location>
        <begin position="42"/>
        <end position="247"/>
    </location>
</feature>
<dbReference type="AlphaFoldDB" id="A0A0G4IC62"/>
<accession>A0A0G4IC62</accession>
<feature type="compositionally biased region" description="Acidic residues" evidence="1">
    <location>
        <begin position="106"/>
        <end position="117"/>
    </location>
</feature>
<protein>
    <submittedName>
        <fullName evidence="3">Uncharacterized protein</fullName>
    </submittedName>
</protein>
<feature type="compositionally biased region" description="Acidic residues" evidence="1">
    <location>
        <begin position="150"/>
        <end position="166"/>
    </location>
</feature>
<keyword evidence="2" id="KW-0812">Transmembrane</keyword>
<evidence type="ECO:0000313" key="3">
    <source>
        <dbReference type="EMBL" id="CEM54760.1"/>
    </source>
</evidence>
<feature type="transmembrane region" description="Helical" evidence="2">
    <location>
        <begin position="7"/>
        <end position="25"/>
    </location>
</feature>
<dbReference type="EMBL" id="CDMZ01005814">
    <property type="protein sequence ID" value="CEM54760.1"/>
    <property type="molecule type" value="Genomic_DNA"/>
</dbReference>
<keyword evidence="2" id="KW-1133">Transmembrane helix</keyword>
<feature type="region of interest" description="Disordered" evidence="1">
    <location>
        <begin position="472"/>
        <end position="535"/>
    </location>
</feature>
<keyword evidence="2" id="KW-0472">Membrane</keyword>
<reference evidence="3" key="1">
    <citation type="submission" date="2014-11" db="EMBL/GenBank/DDBJ databases">
        <authorList>
            <person name="Otto D Thomas"/>
            <person name="Naeem Raeece"/>
        </authorList>
    </citation>
    <scope>NUCLEOTIDE SEQUENCE</scope>
</reference>
<organism evidence="3">
    <name type="scientific">Chromera velia CCMP2878</name>
    <dbReference type="NCBI Taxonomy" id="1169474"/>
    <lineage>
        <taxon>Eukaryota</taxon>
        <taxon>Sar</taxon>
        <taxon>Alveolata</taxon>
        <taxon>Colpodellida</taxon>
        <taxon>Chromeraceae</taxon>
        <taxon>Chromera</taxon>
    </lineage>
</organism>
<feature type="compositionally biased region" description="Acidic residues" evidence="1">
    <location>
        <begin position="125"/>
        <end position="142"/>
    </location>
</feature>
<gene>
    <name evidence="3" type="ORF">Cvel_13025</name>
</gene>
<sequence length="949" mass="102238">MLRPRLLFWQVTLATLVVIFLWGHIRQHVTLLPAIFRHRTPTAPSVQPEVPRPEATAASKLRKRPSPHNTHTKEGTAVPHSVQPTRDTERGPETGEDAPPSHLAEEGEEEGEGEDETETARAEAEAGEGEEQEEEVAEDDKEEGEKEGVDDPPTEAGGGEEEEEGPSTDQTSLPKSPLDPSTPPTDPLSLNRTEELSEPLKGTVGATEQTPVNATVIEGVEIGGVSPNSTNMTSEERPPGTSADVTETRFPDLSDRQALNGTRGEKKENGTVAVIVQADGVASSSLDTVSNATESLPLNNTDSPAFNATHALSLNLPEGRGGFNGTDGGSVNGKTGVALNSNGGALNGTAGVALNSNGGALNGTAGVTLNSNGGSVNGTAGVALNSSEVSAFNETGGGVLNFTEDAVLNGTGLVSFGAAGLGLNFSEGLGSNRTEGVAPNETVSEALNFSGGVVVKNTEDAMSSQNITQGVGENITAENESNGTTLNGDTDGFKKENPLTPAVHPQNTTPSTLPTQPPAEEAIEEEFPPEPHDGKFRLPIYWTTVASNVERRRVFEKKQGGLIRSLNALPRRVSGFPAVELKTLNELRQKSQLEFDCTGDNATTYPPHAVFCKEQRQLVPSMTKFRIETGKCPHGKQVGCSGSHALGIRAAFLNGDEWAIFAEDDADFSPPKRMYEIMHARAERENRTLPAELDDAPLFWLLKRSGERAAQMAKAAKGQRLWPIDWSSSKDKEVRRRYQLAVEELKKSGEMAIGVQLFTSRQAPWQKHPFKKDGPFMREKVNKCKTEKAPVSPPDLDTGFGVVRVMPSSGFYGTVGFAFNRAAIRFWTRMLWDIEGFDQGLHFLRFPSDFPTKVQCNADWMYWGLPPDPNLAFMTSSNPIPLATLDTQLDVKTTHGTIRSKPRQFDMLNEALNGYLEYLDKGCESGPGPARGAEEELKKSNMTGSPTKR</sequence>